<evidence type="ECO:0000313" key="4">
    <source>
        <dbReference type="Proteomes" id="UP000447873"/>
    </source>
</evidence>
<feature type="region of interest" description="Disordered" evidence="1">
    <location>
        <begin position="53"/>
        <end position="92"/>
    </location>
</feature>
<evidence type="ECO:0000313" key="2">
    <source>
        <dbReference type="EMBL" id="KAE9964987.1"/>
    </source>
</evidence>
<comment type="caution">
    <text evidence="3">The sequence shown here is derived from an EMBL/GenBank/DDBJ whole genome shotgun (WGS) entry which is preliminary data.</text>
</comment>
<dbReference type="EMBL" id="WNWR01001143">
    <property type="protein sequence ID" value="KAE9964987.1"/>
    <property type="molecule type" value="Genomic_DNA"/>
</dbReference>
<proteinExistence type="predicted"/>
<evidence type="ECO:0000256" key="1">
    <source>
        <dbReference type="SAM" id="MobiDB-lite"/>
    </source>
</evidence>
<gene>
    <name evidence="2" type="ORF">EG327_000695</name>
    <name evidence="3" type="ORF">EG328_004677</name>
</gene>
<evidence type="ECO:0000313" key="3">
    <source>
        <dbReference type="EMBL" id="KAE9972963.1"/>
    </source>
</evidence>
<dbReference type="EMBL" id="WNWS01000255">
    <property type="protein sequence ID" value="KAE9972963.1"/>
    <property type="molecule type" value="Genomic_DNA"/>
</dbReference>
<organism evidence="3 4">
    <name type="scientific">Venturia inaequalis</name>
    <name type="common">Apple scab fungus</name>
    <dbReference type="NCBI Taxonomy" id="5025"/>
    <lineage>
        <taxon>Eukaryota</taxon>
        <taxon>Fungi</taxon>
        <taxon>Dikarya</taxon>
        <taxon>Ascomycota</taxon>
        <taxon>Pezizomycotina</taxon>
        <taxon>Dothideomycetes</taxon>
        <taxon>Pleosporomycetidae</taxon>
        <taxon>Venturiales</taxon>
        <taxon>Venturiaceae</taxon>
        <taxon>Venturia</taxon>
    </lineage>
</organism>
<feature type="region of interest" description="Disordered" evidence="1">
    <location>
        <begin position="340"/>
        <end position="372"/>
    </location>
</feature>
<name>A0A8H3UPM5_VENIN</name>
<feature type="compositionally biased region" description="Polar residues" evidence="1">
    <location>
        <begin position="23"/>
        <end position="32"/>
    </location>
</feature>
<feature type="region of interest" description="Disordered" evidence="1">
    <location>
        <begin position="1"/>
        <end position="32"/>
    </location>
</feature>
<reference evidence="3 4" key="1">
    <citation type="submission" date="2018-12" db="EMBL/GenBank/DDBJ databases">
        <title>Venturia inaequalis Genome Resource.</title>
        <authorList>
            <person name="Lichtner F.J."/>
        </authorList>
    </citation>
    <scope>NUCLEOTIDE SEQUENCE [LARGE SCALE GENOMIC DNA]</scope>
    <source>
        <strain evidence="3 4">120213</strain>
        <strain evidence="2 5">DMI_063113</strain>
    </source>
</reference>
<keyword evidence="5" id="KW-1185">Reference proteome</keyword>
<protein>
    <submittedName>
        <fullName evidence="3">Uncharacterized protein</fullName>
    </submittedName>
</protein>
<feature type="compositionally biased region" description="Basic and acidic residues" evidence="1">
    <location>
        <begin position="82"/>
        <end position="92"/>
    </location>
</feature>
<feature type="compositionally biased region" description="Polar residues" evidence="1">
    <location>
        <begin position="363"/>
        <end position="372"/>
    </location>
</feature>
<dbReference type="Proteomes" id="UP000490939">
    <property type="component" value="Unassembled WGS sequence"/>
</dbReference>
<dbReference type="AlphaFoldDB" id="A0A8H3UPM5"/>
<dbReference type="Proteomes" id="UP000447873">
    <property type="component" value="Unassembled WGS sequence"/>
</dbReference>
<evidence type="ECO:0000313" key="5">
    <source>
        <dbReference type="Proteomes" id="UP000490939"/>
    </source>
</evidence>
<sequence>MTPFLVQSGAGPNRVSRPKARRNGSTVTPATVQMSLERLDGAALTHQIPGLTQNASASSSSVPSLVSSSSSTPQIQAVDGGPIRRSDSSRPSFEIKDEERHAVRVGIRGAGGYSPWVGDEDTSDCCGSKPTSSEPANVQPLSGCCGPKAPVPNDKAEQLHQDALQHMINQGSMVSPVDFDVCSSDLGHDLNSPMSHTSTLYDQINGDLDFSLFSDYENRRGCSTNGQISRHINRGGGQQDCHCGDRCSCFACLTHPKNNTMLGYAKYHSQFDSHFFNTHNGLTSQSQFSQPLFPENPYMNSMMTTHVPNLQHFQFPPPAHSWNDVTQQYNMSQGGLQQMMPDPASTPQSYNYPYSMMPPTPAPNGSQASQHIGYQGQLDAQTPLSGLTTTDPRLPPAAILDTEQSINHDSPSTDQDDNASVLSISGFQIEQLRIPGCNDITGTCRCGDGCVCPGCTIHGGHSIDQTVMNIPGAGVLNDHAHDMNTLTSLSDLHEFTLDDFHPNIQHSMTPVSVSDELHGRIQSPMIPAAGSG</sequence>
<accession>A0A8H3UPM5</accession>
<feature type="compositionally biased region" description="Low complexity" evidence="1">
    <location>
        <begin position="55"/>
        <end position="71"/>
    </location>
</feature>